<dbReference type="SUPFAM" id="SSF50985">
    <property type="entry name" value="RCC1/BLIP-II"/>
    <property type="match status" value="1"/>
</dbReference>
<dbReference type="Proteomes" id="UP000886520">
    <property type="component" value="Chromosome 1"/>
</dbReference>
<dbReference type="InterPro" id="IPR000408">
    <property type="entry name" value="Reg_chr_condens"/>
</dbReference>
<dbReference type="InterPro" id="IPR009091">
    <property type="entry name" value="RCC1/BLIP-II"/>
</dbReference>
<reference evidence="3" key="1">
    <citation type="submission" date="2021-01" db="EMBL/GenBank/DDBJ databases">
        <title>Adiantum capillus-veneris genome.</title>
        <authorList>
            <person name="Fang Y."/>
            <person name="Liao Q."/>
        </authorList>
    </citation>
    <scope>NUCLEOTIDE SEQUENCE</scope>
    <source>
        <strain evidence="3">H3</strain>
        <tissue evidence="3">Leaf</tissue>
    </source>
</reference>
<comment type="caution">
    <text evidence="3">The sequence shown here is derived from an EMBL/GenBank/DDBJ whole genome shotgun (WGS) entry which is preliminary data.</text>
</comment>
<dbReference type="EMBL" id="JABFUD020000001">
    <property type="protein sequence ID" value="KAI5084470.1"/>
    <property type="molecule type" value="Genomic_DNA"/>
</dbReference>
<evidence type="ECO:0000256" key="1">
    <source>
        <dbReference type="ARBA" id="ARBA00022737"/>
    </source>
</evidence>
<evidence type="ECO:0000256" key="2">
    <source>
        <dbReference type="PROSITE-ProRule" id="PRU00235"/>
    </source>
</evidence>
<accession>A0A9D4VEB6</accession>
<dbReference type="AlphaFoldDB" id="A0A9D4VEB6"/>
<evidence type="ECO:0000313" key="3">
    <source>
        <dbReference type="EMBL" id="KAI5084470.1"/>
    </source>
</evidence>
<dbReference type="Pfam" id="PF00415">
    <property type="entry name" value="RCC1"/>
    <property type="match status" value="1"/>
</dbReference>
<dbReference type="OrthoDB" id="61110at2759"/>
<evidence type="ECO:0000313" key="4">
    <source>
        <dbReference type="Proteomes" id="UP000886520"/>
    </source>
</evidence>
<sequence length="90" mass="9487">MGTLGSRVKVVAGESHTLALTADGKVFAWGKGFFGRLGNGSTKDQSVPVEVEFPFADESPCRSILSVAAGAYHSLALTGKFFSSMLVSRF</sequence>
<keyword evidence="4" id="KW-1185">Reference proteome</keyword>
<feature type="repeat" description="RCC1" evidence="2">
    <location>
        <begin position="24"/>
        <end position="80"/>
    </location>
</feature>
<keyword evidence="1" id="KW-0677">Repeat</keyword>
<proteinExistence type="predicted"/>
<dbReference type="PANTHER" id="PTHR22872">
    <property type="entry name" value="BTK-BINDING PROTEIN-RELATED"/>
    <property type="match status" value="1"/>
</dbReference>
<dbReference type="InterPro" id="IPR051625">
    <property type="entry name" value="Signaling_Regulatory_Domain"/>
</dbReference>
<gene>
    <name evidence="3" type="ORF">GOP47_0000639</name>
</gene>
<dbReference type="Gene3D" id="2.130.10.30">
    <property type="entry name" value="Regulator of chromosome condensation 1/beta-lactamase-inhibitor protein II"/>
    <property type="match status" value="1"/>
</dbReference>
<protein>
    <submittedName>
        <fullName evidence="3">Uncharacterized protein</fullName>
    </submittedName>
</protein>
<organism evidence="3 4">
    <name type="scientific">Adiantum capillus-veneris</name>
    <name type="common">Maidenhair fern</name>
    <dbReference type="NCBI Taxonomy" id="13818"/>
    <lineage>
        <taxon>Eukaryota</taxon>
        <taxon>Viridiplantae</taxon>
        <taxon>Streptophyta</taxon>
        <taxon>Embryophyta</taxon>
        <taxon>Tracheophyta</taxon>
        <taxon>Polypodiopsida</taxon>
        <taxon>Polypodiidae</taxon>
        <taxon>Polypodiales</taxon>
        <taxon>Pteridineae</taxon>
        <taxon>Pteridaceae</taxon>
        <taxon>Vittarioideae</taxon>
        <taxon>Adiantum</taxon>
    </lineage>
</organism>
<dbReference type="PROSITE" id="PS50012">
    <property type="entry name" value="RCC1_3"/>
    <property type="match status" value="1"/>
</dbReference>
<name>A0A9D4VEB6_ADICA</name>